<dbReference type="OrthoDB" id="3784097at2"/>
<dbReference type="KEGG" id="aer:AERYTH_16620"/>
<accession>A0A0U4D033</accession>
<dbReference type="AlphaFoldDB" id="A0A0U4D033"/>
<name>A0A0U4D033_9ACTN</name>
<keyword evidence="2" id="KW-1185">Reference proteome</keyword>
<evidence type="ECO:0000313" key="2">
    <source>
        <dbReference type="Proteomes" id="UP000067689"/>
    </source>
</evidence>
<dbReference type="PATRIC" id="fig|2041.4.peg.3476"/>
<protein>
    <submittedName>
        <fullName evidence="1">Uncharacterized protein</fullName>
    </submittedName>
</protein>
<dbReference type="STRING" id="2041.AERYTH_16620"/>
<proteinExistence type="predicted"/>
<sequence length="201" mass="20653">MMRTRIAAAVLGIAVVLGVATAWVAAAPERGSRGGEQGAPSAGPGLLAPDQLVVAPGAVGPVRVGMTRQQALATGYFVADVADPTDGCPVRPLAWRDEYVNAVDVQTSRAGEVRSIGVRGEGVDTEAGFGVGTTYGELKGSTSEPESVGFGQTGVFLEDSAAGTWVGFLFDESPDRLTDASRVSFVEVTKGARPELVRDGC</sequence>
<dbReference type="EMBL" id="CP011502">
    <property type="protein sequence ID" value="ALX06205.1"/>
    <property type="molecule type" value="Genomic_DNA"/>
</dbReference>
<organism evidence="1 2">
    <name type="scientific">Aeromicrobium erythreum</name>
    <dbReference type="NCBI Taxonomy" id="2041"/>
    <lineage>
        <taxon>Bacteria</taxon>
        <taxon>Bacillati</taxon>
        <taxon>Actinomycetota</taxon>
        <taxon>Actinomycetes</taxon>
        <taxon>Propionibacteriales</taxon>
        <taxon>Nocardioidaceae</taxon>
        <taxon>Aeromicrobium</taxon>
    </lineage>
</organism>
<dbReference type="Proteomes" id="UP000067689">
    <property type="component" value="Chromosome"/>
</dbReference>
<reference evidence="1 2" key="1">
    <citation type="journal article" date="1991" name="Int. J. Syst. Bacteriol.">
        <title>Description of the erythromycin-producing bacterium Arthrobacter sp. strain NRRL B-3381 as Aeromicrobium erythreum gen. nov., sp. nov.</title>
        <authorList>
            <person name="Miller E.S."/>
            <person name="Woese C.R."/>
            <person name="Brenner S."/>
        </authorList>
    </citation>
    <scope>NUCLEOTIDE SEQUENCE [LARGE SCALE GENOMIC DNA]</scope>
    <source>
        <strain evidence="1 2">AR18</strain>
    </source>
</reference>
<dbReference type="RefSeq" id="WP_067860909.1">
    <property type="nucleotide sequence ID" value="NZ_CP011502.1"/>
</dbReference>
<gene>
    <name evidence="1" type="ORF">AERYTH_16620</name>
</gene>
<evidence type="ECO:0000313" key="1">
    <source>
        <dbReference type="EMBL" id="ALX06205.1"/>
    </source>
</evidence>